<dbReference type="RefSeq" id="WP_317642595.1">
    <property type="nucleotide sequence ID" value="NZ_AP026800.1"/>
</dbReference>
<feature type="region of interest" description="Disordered" evidence="1">
    <location>
        <begin position="1"/>
        <end position="90"/>
    </location>
</feature>
<evidence type="ECO:0000256" key="2">
    <source>
        <dbReference type="SAM" id="Phobius"/>
    </source>
</evidence>
<dbReference type="EMBL" id="AP026800">
    <property type="protein sequence ID" value="BDR55093.1"/>
    <property type="molecule type" value="Genomic_DNA"/>
</dbReference>
<keyword evidence="2" id="KW-0472">Membrane</keyword>
<sequence>MVTMTENERKQELDTSRDSEPTEVMDKIRENMADETQPMTQSEGDAGERASRQGDEESAEAAEQVGAERQSEQEAPAHESSWRASSGNVPPTYVSTPPYVYARSQPQVVEERPTGPSAATIVFGLLLALVGLACLSGGIFFSWYDWVGVSVNGGVIATVVFAFLGGALVLAGLMWGLVSWVRTRHADNAAVQDK</sequence>
<feature type="transmembrane region" description="Helical" evidence="2">
    <location>
        <begin position="155"/>
        <end position="178"/>
    </location>
</feature>
<feature type="compositionally biased region" description="Basic and acidic residues" evidence="1">
    <location>
        <begin position="46"/>
        <end position="55"/>
    </location>
</feature>
<gene>
    <name evidence="3" type="ORF">KIMH_12040</name>
</gene>
<name>A0ABM8BDU3_9BIFI</name>
<evidence type="ECO:0000313" key="3">
    <source>
        <dbReference type="EMBL" id="BDR55093.1"/>
    </source>
</evidence>
<feature type="transmembrane region" description="Helical" evidence="2">
    <location>
        <begin position="121"/>
        <end position="143"/>
    </location>
</feature>
<protein>
    <submittedName>
        <fullName evidence="3">Uncharacterized protein</fullName>
    </submittedName>
</protein>
<feature type="compositionally biased region" description="Basic and acidic residues" evidence="1">
    <location>
        <begin position="69"/>
        <end position="81"/>
    </location>
</feature>
<feature type="compositionally biased region" description="Basic and acidic residues" evidence="1">
    <location>
        <begin position="1"/>
        <end position="32"/>
    </location>
</feature>
<evidence type="ECO:0000256" key="1">
    <source>
        <dbReference type="SAM" id="MobiDB-lite"/>
    </source>
</evidence>
<dbReference type="Proteomes" id="UP001321748">
    <property type="component" value="Chromosome"/>
</dbReference>
<keyword evidence="4" id="KW-1185">Reference proteome</keyword>
<proteinExistence type="predicted"/>
<accession>A0ABM8BDU3</accession>
<reference evidence="3 4" key="1">
    <citation type="journal article" date="2023" name="Microbiol. Spectr.">
        <title>Symbiosis of Carpenter Bees with Uncharacterized Lactic Acid Bacteria Showing NAD Auxotrophy.</title>
        <authorList>
            <person name="Kawasaki S."/>
            <person name="Ozawa K."/>
            <person name="Mori T."/>
            <person name="Yamamoto A."/>
            <person name="Ito M."/>
            <person name="Ohkuma M."/>
            <person name="Sakamoto M."/>
            <person name="Matsutani M."/>
        </authorList>
    </citation>
    <scope>NUCLEOTIDE SEQUENCE [LARGE SCALE GENOMIC DNA]</scope>
    <source>
        <strain evidence="3 4">KimH</strain>
    </source>
</reference>
<evidence type="ECO:0000313" key="4">
    <source>
        <dbReference type="Proteomes" id="UP001321748"/>
    </source>
</evidence>
<organism evidence="3 4">
    <name type="scientific">Bombiscardovia apis</name>
    <dbReference type="NCBI Taxonomy" id="2932182"/>
    <lineage>
        <taxon>Bacteria</taxon>
        <taxon>Bacillati</taxon>
        <taxon>Actinomycetota</taxon>
        <taxon>Actinomycetes</taxon>
        <taxon>Bifidobacteriales</taxon>
        <taxon>Bifidobacteriaceae</taxon>
        <taxon>Bombiscardovia</taxon>
    </lineage>
</organism>
<keyword evidence="2" id="KW-1133">Transmembrane helix</keyword>
<keyword evidence="2" id="KW-0812">Transmembrane</keyword>